<dbReference type="EMBL" id="JEMT01017267">
    <property type="protein sequence ID" value="EXX68495.1"/>
    <property type="molecule type" value="Genomic_DNA"/>
</dbReference>
<accession>A0A015JMS3</accession>
<sequence>MQKQEEKYYPKFEDDDDIYNNPNIHSEEQNKLELPENVQINYKIETMQKQIKVDGM</sequence>
<name>A0A015JMS3_RHIIW</name>
<dbReference type="Proteomes" id="UP000022910">
    <property type="component" value="Unassembled WGS sequence"/>
</dbReference>
<dbReference type="AlphaFoldDB" id="A0A015JMS3"/>
<gene>
    <name evidence="2" type="ORF">RirG_104610</name>
</gene>
<organism evidence="2 3">
    <name type="scientific">Rhizophagus irregularis (strain DAOM 197198w)</name>
    <name type="common">Glomus intraradices</name>
    <dbReference type="NCBI Taxonomy" id="1432141"/>
    <lineage>
        <taxon>Eukaryota</taxon>
        <taxon>Fungi</taxon>
        <taxon>Fungi incertae sedis</taxon>
        <taxon>Mucoromycota</taxon>
        <taxon>Glomeromycotina</taxon>
        <taxon>Glomeromycetes</taxon>
        <taxon>Glomerales</taxon>
        <taxon>Glomeraceae</taxon>
        <taxon>Rhizophagus</taxon>
    </lineage>
</organism>
<feature type="region of interest" description="Disordered" evidence="1">
    <location>
        <begin position="1"/>
        <end position="29"/>
    </location>
</feature>
<feature type="compositionally biased region" description="Basic and acidic residues" evidence="1">
    <location>
        <begin position="1"/>
        <end position="12"/>
    </location>
</feature>
<comment type="caution">
    <text evidence="2">The sequence shown here is derived from an EMBL/GenBank/DDBJ whole genome shotgun (WGS) entry which is preliminary data.</text>
</comment>
<reference evidence="2 3" key="1">
    <citation type="submission" date="2014-02" db="EMBL/GenBank/DDBJ databases">
        <title>Single nucleus genome sequencing reveals high similarity among nuclei of an endomycorrhizal fungus.</title>
        <authorList>
            <person name="Lin K."/>
            <person name="Geurts R."/>
            <person name="Zhang Z."/>
            <person name="Limpens E."/>
            <person name="Saunders D.G."/>
            <person name="Mu D."/>
            <person name="Pang E."/>
            <person name="Cao H."/>
            <person name="Cha H."/>
            <person name="Lin T."/>
            <person name="Zhou Q."/>
            <person name="Shang Y."/>
            <person name="Li Y."/>
            <person name="Ivanov S."/>
            <person name="Sharma T."/>
            <person name="Velzen R.V."/>
            <person name="Ruijter N.D."/>
            <person name="Aanen D.K."/>
            <person name="Win J."/>
            <person name="Kamoun S."/>
            <person name="Bisseling T."/>
            <person name="Huang S."/>
        </authorList>
    </citation>
    <scope>NUCLEOTIDE SEQUENCE [LARGE SCALE GENOMIC DNA]</scope>
    <source>
        <strain evidence="3">DAOM197198w</strain>
    </source>
</reference>
<evidence type="ECO:0000313" key="3">
    <source>
        <dbReference type="Proteomes" id="UP000022910"/>
    </source>
</evidence>
<evidence type="ECO:0000256" key="1">
    <source>
        <dbReference type="SAM" id="MobiDB-lite"/>
    </source>
</evidence>
<keyword evidence="3" id="KW-1185">Reference proteome</keyword>
<protein>
    <submittedName>
        <fullName evidence="2">Uncharacterized protein</fullName>
    </submittedName>
</protein>
<dbReference type="HOGENOM" id="CLU_3015418_0_0_1"/>
<evidence type="ECO:0000313" key="2">
    <source>
        <dbReference type="EMBL" id="EXX68495.1"/>
    </source>
</evidence>
<proteinExistence type="predicted"/>